<dbReference type="EMBL" id="MHNN01000024">
    <property type="protein sequence ID" value="OGZ45107.1"/>
    <property type="molecule type" value="Genomic_DNA"/>
</dbReference>
<gene>
    <name evidence="2" type="ORF">A3J54_04495</name>
</gene>
<protein>
    <recommendedName>
        <fullName evidence="4">PrgI family protein</fullName>
    </recommendedName>
</protein>
<keyword evidence="1" id="KW-0812">Transmembrane</keyword>
<keyword evidence="1" id="KW-0472">Membrane</keyword>
<dbReference type="Pfam" id="PF12666">
    <property type="entry name" value="PrgI"/>
    <property type="match status" value="1"/>
</dbReference>
<sequence length="143" mass="16597">MQQFQVPQFIEVEDKIFGPLTTKQFFYLLGGGGLTFLIWFFLENYFFTLLLAAPVIALSTALAFMKVNGRPFIDLLSNSVTYLIKPRLYLWQKSKTEKQNMEQDITLARTGLIVPKVTKSKLNDLAWSLDVMQHIREKEERES</sequence>
<organism evidence="2 3">
    <name type="scientific">Candidatus Ryanbacteria bacterium RIFCSPHIGHO2_02_FULL_45_13b</name>
    <dbReference type="NCBI Taxonomy" id="1802117"/>
    <lineage>
        <taxon>Bacteria</taxon>
        <taxon>Candidatus Ryaniibacteriota</taxon>
    </lineage>
</organism>
<keyword evidence="1" id="KW-1133">Transmembrane helix</keyword>
<evidence type="ECO:0000256" key="1">
    <source>
        <dbReference type="SAM" id="Phobius"/>
    </source>
</evidence>
<dbReference type="STRING" id="1802117.A3J54_04495"/>
<dbReference type="Proteomes" id="UP000176576">
    <property type="component" value="Unassembled WGS sequence"/>
</dbReference>
<evidence type="ECO:0000313" key="2">
    <source>
        <dbReference type="EMBL" id="OGZ45107.1"/>
    </source>
</evidence>
<evidence type="ECO:0000313" key="3">
    <source>
        <dbReference type="Proteomes" id="UP000176576"/>
    </source>
</evidence>
<dbReference type="InterPro" id="IPR024414">
    <property type="entry name" value="Uncharacterised_PrgI"/>
</dbReference>
<dbReference type="AlphaFoldDB" id="A0A1G2G4I7"/>
<accession>A0A1G2G4I7</accession>
<evidence type="ECO:0008006" key="4">
    <source>
        <dbReference type="Google" id="ProtNLM"/>
    </source>
</evidence>
<comment type="caution">
    <text evidence="2">The sequence shown here is derived from an EMBL/GenBank/DDBJ whole genome shotgun (WGS) entry which is preliminary data.</text>
</comment>
<feature type="transmembrane region" description="Helical" evidence="1">
    <location>
        <begin position="25"/>
        <end position="42"/>
    </location>
</feature>
<proteinExistence type="predicted"/>
<name>A0A1G2G4I7_9BACT</name>
<feature type="transmembrane region" description="Helical" evidence="1">
    <location>
        <begin position="48"/>
        <end position="65"/>
    </location>
</feature>
<reference evidence="2 3" key="1">
    <citation type="journal article" date="2016" name="Nat. Commun.">
        <title>Thousands of microbial genomes shed light on interconnected biogeochemical processes in an aquifer system.</title>
        <authorList>
            <person name="Anantharaman K."/>
            <person name="Brown C.T."/>
            <person name="Hug L.A."/>
            <person name="Sharon I."/>
            <person name="Castelle C.J."/>
            <person name="Probst A.J."/>
            <person name="Thomas B.C."/>
            <person name="Singh A."/>
            <person name="Wilkins M.J."/>
            <person name="Karaoz U."/>
            <person name="Brodie E.L."/>
            <person name="Williams K.H."/>
            <person name="Hubbard S.S."/>
            <person name="Banfield J.F."/>
        </authorList>
    </citation>
    <scope>NUCLEOTIDE SEQUENCE [LARGE SCALE GENOMIC DNA]</scope>
</reference>